<proteinExistence type="predicted"/>
<protein>
    <submittedName>
        <fullName evidence="2">Uncharacterized protein</fullName>
    </submittedName>
</protein>
<dbReference type="PATRIC" id="fig|69.6.peg.1329"/>
<evidence type="ECO:0000313" key="3">
    <source>
        <dbReference type="Proteomes" id="UP000061569"/>
    </source>
</evidence>
<reference evidence="2 3" key="1">
    <citation type="submission" date="2015-11" db="EMBL/GenBank/DDBJ databases">
        <title>Genome sequences of Lysobacter enzymogenes strain C3 and Lysobacter antibioticus ATCC 29479.</title>
        <authorList>
            <person name="Kobayashi D.Y."/>
        </authorList>
    </citation>
    <scope>NUCLEOTIDE SEQUENCE [LARGE SCALE GENOMIC DNA]</scope>
    <source>
        <strain evidence="2 3">C3</strain>
    </source>
</reference>
<name>A0A0S2DE00_LYSEN</name>
<dbReference type="AlphaFoldDB" id="A0A0S2DE00"/>
<dbReference type="STRING" id="69.GLE_1347"/>
<dbReference type="Proteomes" id="UP000061569">
    <property type="component" value="Chromosome"/>
</dbReference>
<dbReference type="EMBL" id="CP013140">
    <property type="protein sequence ID" value="ALN56704.1"/>
    <property type="molecule type" value="Genomic_DNA"/>
</dbReference>
<dbReference type="KEGG" id="lez:GLE_1347"/>
<evidence type="ECO:0000256" key="1">
    <source>
        <dbReference type="SAM" id="MobiDB-lite"/>
    </source>
</evidence>
<sequence>MDRRETGDFNGCGGQGFCGGRLGASARPCPGAFTVIPAKAGTHFDLASGLPAEPAGYRRAKRKSKWVPAFAGMTGLEKTAPPVRRCANLPTVPLPARRPTRRNALN</sequence>
<accession>A0A0S2DE00</accession>
<gene>
    <name evidence="2" type="ORF">GLE_1347</name>
</gene>
<evidence type="ECO:0000313" key="2">
    <source>
        <dbReference type="EMBL" id="ALN56704.1"/>
    </source>
</evidence>
<feature type="region of interest" description="Disordered" evidence="1">
    <location>
        <begin position="87"/>
        <end position="106"/>
    </location>
</feature>
<organism evidence="2 3">
    <name type="scientific">Lysobacter enzymogenes</name>
    <dbReference type="NCBI Taxonomy" id="69"/>
    <lineage>
        <taxon>Bacteria</taxon>
        <taxon>Pseudomonadati</taxon>
        <taxon>Pseudomonadota</taxon>
        <taxon>Gammaproteobacteria</taxon>
        <taxon>Lysobacterales</taxon>
        <taxon>Lysobacteraceae</taxon>
        <taxon>Lysobacter</taxon>
    </lineage>
</organism>